<reference evidence="2 3" key="1">
    <citation type="submission" date="2018-12" db="EMBL/GenBank/DDBJ databases">
        <title>Whole genome sequence of a Pandoraea apista isolate from a patient with cystic fibrosis.</title>
        <authorList>
            <person name="Kenna D.T."/>
            <person name="Turton J.F."/>
        </authorList>
    </citation>
    <scope>NUCLEOTIDE SEQUENCE [LARGE SCALE GENOMIC DNA]</scope>
    <source>
        <strain evidence="2 3">Pa13324</strain>
    </source>
</reference>
<dbReference type="Pfam" id="PF14301">
    <property type="entry name" value="DUF4376"/>
    <property type="match status" value="1"/>
</dbReference>
<dbReference type="EMBL" id="RWHX01000051">
    <property type="protein sequence ID" value="RSK76309.1"/>
    <property type="molecule type" value="Genomic_DNA"/>
</dbReference>
<keyword evidence="3" id="KW-1185">Reference proteome</keyword>
<evidence type="ECO:0000313" key="3">
    <source>
        <dbReference type="Proteomes" id="UP000270216"/>
    </source>
</evidence>
<feature type="domain" description="DUF4376" evidence="1">
    <location>
        <begin position="75"/>
        <end position="186"/>
    </location>
</feature>
<gene>
    <name evidence="2" type="ORF">EJE83_21175</name>
</gene>
<proteinExistence type="predicted"/>
<dbReference type="Proteomes" id="UP000270216">
    <property type="component" value="Unassembled WGS sequence"/>
</dbReference>
<sequence length="191" mass="20317">MERILGQKYAAYDAQGVITAYYDSVDSPVPVGIENVMEITDAQWQECLTSRGHTVVNGVLVAPAAATSEELLAQAKVLQCAAIDASYVLASTSSVTFKTSAGVSQTYQADSDSQLILMQAVQGYSLAGSVPTGFFWKAEDNTLVSFSLQDLEGLYTAMLANGWAAFQKRAELKKAIASATSIDAVQAINWG</sequence>
<dbReference type="RefSeq" id="WP_058375181.1">
    <property type="nucleotide sequence ID" value="NZ_CABPSX010000015.1"/>
</dbReference>
<name>A0ABX9ZKI7_9BURK</name>
<accession>A0ABX9ZKI7</accession>
<evidence type="ECO:0000259" key="1">
    <source>
        <dbReference type="Pfam" id="PF14301"/>
    </source>
</evidence>
<dbReference type="InterPro" id="IPR025484">
    <property type="entry name" value="DUF4376"/>
</dbReference>
<comment type="caution">
    <text evidence="2">The sequence shown here is derived from an EMBL/GenBank/DDBJ whole genome shotgun (WGS) entry which is preliminary data.</text>
</comment>
<dbReference type="GeneID" id="47014027"/>
<organism evidence="2 3">
    <name type="scientific">Pandoraea apista</name>
    <dbReference type="NCBI Taxonomy" id="93218"/>
    <lineage>
        <taxon>Bacteria</taxon>
        <taxon>Pseudomonadati</taxon>
        <taxon>Pseudomonadota</taxon>
        <taxon>Betaproteobacteria</taxon>
        <taxon>Burkholderiales</taxon>
        <taxon>Burkholderiaceae</taxon>
        <taxon>Pandoraea</taxon>
    </lineage>
</organism>
<protein>
    <submittedName>
        <fullName evidence="2">DUF4376 domain-containing protein</fullName>
    </submittedName>
</protein>
<evidence type="ECO:0000313" key="2">
    <source>
        <dbReference type="EMBL" id="RSK76309.1"/>
    </source>
</evidence>